<feature type="compositionally biased region" description="Basic and acidic residues" evidence="1">
    <location>
        <begin position="92"/>
        <end position="103"/>
    </location>
</feature>
<feature type="compositionally biased region" description="Basic and acidic residues" evidence="1">
    <location>
        <begin position="66"/>
        <end position="85"/>
    </location>
</feature>
<dbReference type="Proteomes" id="UP000028990">
    <property type="component" value="Unassembled WGS sequence"/>
</dbReference>
<proteinExistence type="predicted"/>
<protein>
    <submittedName>
        <fullName evidence="2">Uncharacterized protein</fullName>
    </submittedName>
</protein>
<accession>A0A091DA36</accession>
<name>A0A091DA36_FUKDA</name>
<evidence type="ECO:0000313" key="2">
    <source>
        <dbReference type="EMBL" id="KFO19666.1"/>
    </source>
</evidence>
<evidence type="ECO:0000256" key="1">
    <source>
        <dbReference type="SAM" id="MobiDB-lite"/>
    </source>
</evidence>
<gene>
    <name evidence="2" type="ORF">H920_18977</name>
</gene>
<evidence type="ECO:0000313" key="3">
    <source>
        <dbReference type="Proteomes" id="UP000028990"/>
    </source>
</evidence>
<keyword evidence="3" id="KW-1185">Reference proteome</keyword>
<dbReference type="AlphaFoldDB" id="A0A091DA36"/>
<reference evidence="2 3" key="1">
    <citation type="submission" date="2013-11" db="EMBL/GenBank/DDBJ databases">
        <title>The Damaraland mole rat (Fukomys damarensis) genome and evolution of African mole rats.</title>
        <authorList>
            <person name="Gladyshev V.N."/>
            <person name="Fang X."/>
        </authorList>
    </citation>
    <scope>NUCLEOTIDE SEQUENCE [LARGE SCALE GENOMIC DNA]</scope>
    <source>
        <tissue evidence="2">Liver</tissue>
    </source>
</reference>
<dbReference type="EMBL" id="KN124946">
    <property type="protein sequence ID" value="KFO19666.1"/>
    <property type="molecule type" value="Genomic_DNA"/>
</dbReference>
<feature type="region of interest" description="Disordered" evidence="1">
    <location>
        <begin position="65"/>
        <end position="103"/>
    </location>
</feature>
<organism evidence="2 3">
    <name type="scientific">Fukomys damarensis</name>
    <name type="common">Damaraland mole rat</name>
    <name type="synonym">Cryptomys damarensis</name>
    <dbReference type="NCBI Taxonomy" id="885580"/>
    <lineage>
        <taxon>Eukaryota</taxon>
        <taxon>Metazoa</taxon>
        <taxon>Chordata</taxon>
        <taxon>Craniata</taxon>
        <taxon>Vertebrata</taxon>
        <taxon>Euteleostomi</taxon>
        <taxon>Mammalia</taxon>
        <taxon>Eutheria</taxon>
        <taxon>Euarchontoglires</taxon>
        <taxon>Glires</taxon>
        <taxon>Rodentia</taxon>
        <taxon>Hystricomorpha</taxon>
        <taxon>Bathyergidae</taxon>
        <taxon>Fukomys</taxon>
    </lineage>
</organism>
<sequence>MYDLFNETTMKRISQRLLYLAGKFPNATALMNQSLGSTQHHHFPNSSPPIIIIIIINAFSNFQSRQTEKRRGGGGEEGKEEEEGRKKRREEKRRNYDEADSVFRPENRAGAPEVLVGCTLPGGIHAIFSAKDLLRRALPCWCRCRHLQCRKEERAPRTPPPTFPLAILDLLIVPVSGPTL</sequence>